<evidence type="ECO:0000313" key="3">
    <source>
        <dbReference type="Proteomes" id="UP001431634"/>
    </source>
</evidence>
<evidence type="ECO:0000313" key="2">
    <source>
        <dbReference type="EMBL" id="MDI2091692.1"/>
    </source>
</evidence>
<dbReference type="InterPro" id="IPR054252">
    <property type="entry name" value="Pam3_gp18"/>
</dbReference>
<evidence type="ECO:0000259" key="1">
    <source>
        <dbReference type="Pfam" id="PF22479"/>
    </source>
</evidence>
<reference evidence="2" key="1">
    <citation type="submission" date="2023-05" db="EMBL/GenBank/DDBJ databases">
        <title>Whole genome sequence of Commensalibacter sp.</title>
        <authorList>
            <person name="Charoenyingcharoen P."/>
            <person name="Yukphan P."/>
        </authorList>
    </citation>
    <scope>NUCLEOTIDE SEQUENCE</scope>
    <source>
        <strain evidence="2">TBRC 16381</strain>
    </source>
</reference>
<keyword evidence="3" id="KW-1185">Reference proteome</keyword>
<dbReference type="Proteomes" id="UP001431634">
    <property type="component" value="Unassembled WGS sequence"/>
</dbReference>
<accession>A0ABT6Q3M3</accession>
<dbReference type="RefSeq" id="WP_281448779.1">
    <property type="nucleotide sequence ID" value="NZ_JASBAO010000001.1"/>
</dbReference>
<dbReference type="Pfam" id="PF22479">
    <property type="entry name" value="Pam3_gp18"/>
    <property type="match status" value="1"/>
</dbReference>
<comment type="caution">
    <text evidence="2">The sequence shown here is derived from an EMBL/GenBank/DDBJ whole genome shotgun (WGS) entry which is preliminary data.</text>
</comment>
<feature type="domain" description="Cyanophage baseplate Pam3 plug gp18" evidence="1">
    <location>
        <begin position="1"/>
        <end position="96"/>
    </location>
</feature>
<sequence>MQLISINAVEAQQFSLSFREYSYRFRLLDRGKAGVFLDVYQGINPVLTGLLCLDRVRIIRSAYVRFPGDFMFVDQEGFDNPSYTGFNNRFLLYFLEEDADDKIGL</sequence>
<protein>
    <recommendedName>
        <fullName evidence="1">Cyanophage baseplate Pam3 plug gp18 domain-containing protein</fullName>
    </recommendedName>
</protein>
<proteinExistence type="predicted"/>
<name>A0ABT6Q3M3_9PROT</name>
<dbReference type="EMBL" id="JASBAO010000001">
    <property type="protein sequence ID" value="MDI2091692.1"/>
    <property type="molecule type" value="Genomic_DNA"/>
</dbReference>
<organism evidence="2 3">
    <name type="scientific">Commensalibacter oyaizuii</name>
    <dbReference type="NCBI Taxonomy" id="3043873"/>
    <lineage>
        <taxon>Bacteria</taxon>
        <taxon>Pseudomonadati</taxon>
        <taxon>Pseudomonadota</taxon>
        <taxon>Alphaproteobacteria</taxon>
        <taxon>Acetobacterales</taxon>
        <taxon>Acetobacteraceae</taxon>
    </lineage>
</organism>
<gene>
    <name evidence="2" type="ORF">QJV27_09985</name>
</gene>